<evidence type="ECO:0000256" key="6">
    <source>
        <dbReference type="HAMAP-Rule" id="MF_01161"/>
    </source>
</evidence>
<evidence type="ECO:0000256" key="3">
    <source>
        <dbReference type="ARBA" id="ARBA00022741"/>
    </source>
</evidence>
<evidence type="ECO:0000256" key="5">
    <source>
        <dbReference type="ARBA" id="ARBA00048539"/>
    </source>
</evidence>
<dbReference type="InterPro" id="IPR012094">
    <property type="entry name" value="tRNA_Ile_lys_synt"/>
</dbReference>
<dbReference type="OrthoDB" id="9807403at2"/>
<dbReference type="PANTHER" id="PTHR43033">
    <property type="entry name" value="TRNA(ILE)-LYSIDINE SYNTHASE-RELATED"/>
    <property type="match status" value="1"/>
</dbReference>
<sequence length="334" mass="36855">MMLTPDHFDSQSAELLRSGRPVLAGISGGRDSMALLSLLSGMQGCNLVACHVHHGLRPEADEEAQFVRQHASSLGIPCVWERADVRSMARAGGMSLEEAARHARQELFLKWSAAHPGALVALAHHRNDQQETALLHLCRGASGIHGMSPVSTWANGLTVVRPLLDFSREEITAYLAHHRIPWREDASNQSTEYTRNALRHEVIPRLDALFRRDTSLSFSRACRVENQIRTALSQALDSMNLTDPQGRLFLPKVNQLPAELRQCAVHDYLRRRNVPDLTEEAVLRVMNILDTGGPSRTSLPGGKLAVRKEKRLLVKDAPPINKGEQPPADTAGGI</sequence>
<comment type="domain">
    <text evidence="6">The N-terminal region contains the highly conserved SGGXDS motif, predicted to be a P-loop motif involved in ATP binding.</text>
</comment>
<organism evidence="8 9">
    <name type="scientific">Akkermansia muciniphila</name>
    <dbReference type="NCBI Taxonomy" id="239935"/>
    <lineage>
        <taxon>Bacteria</taxon>
        <taxon>Pseudomonadati</taxon>
        <taxon>Verrucomicrobiota</taxon>
        <taxon>Verrucomicrobiia</taxon>
        <taxon>Verrucomicrobiales</taxon>
        <taxon>Akkermansiaceae</taxon>
        <taxon>Akkermansia</taxon>
    </lineage>
</organism>
<dbReference type="InterPro" id="IPR012795">
    <property type="entry name" value="tRNA_Ile_lys_synt_N"/>
</dbReference>
<comment type="subcellular location">
    <subcellularLocation>
        <location evidence="6">Cytoplasm</location>
    </subcellularLocation>
</comment>
<dbReference type="GO" id="GO:0032267">
    <property type="term" value="F:tRNA(Ile)-lysidine synthase activity"/>
    <property type="evidence" value="ECO:0007669"/>
    <property type="project" value="UniProtKB-EC"/>
</dbReference>
<keyword evidence="2 6" id="KW-0819">tRNA processing</keyword>
<dbReference type="AlphaFoldDB" id="A0A2N8HD86"/>
<dbReference type="GO" id="GO:0005737">
    <property type="term" value="C:cytoplasm"/>
    <property type="evidence" value="ECO:0007669"/>
    <property type="project" value="UniProtKB-SubCell"/>
</dbReference>
<comment type="function">
    <text evidence="6">Ligates lysine onto the cytidine present at position 34 of the AUA codon-specific tRNA(Ile) that contains the anticodon CAU, in an ATP-dependent manner. Cytidine is converted to lysidine, thus changing the amino acid specificity of the tRNA from methionine to isoleucine.</text>
</comment>
<comment type="caution">
    <text evidence="8">The sequence shown here is derived from an EMBL/GenBank/DDBJ whole genome shotgun (WGS) entry which is preliminary data.</text>
</comment>
<evidence type="ECO:0000313" key="9">
    <source>
        <dbReference type="Proteomes" id="UP000236000"/>
    </source>
</evidence>
<dbReference type="EMBL" id="PJKA01000012">
    <property type="protein sequence ID" value="PNC17856.1"/>
    <property type="molecule type" value="Genomic_DNA"/>
</dbReference>
<evidence type="ECO:0000313" key="8">
    <source>
        <dbReference type="EMBL" id="PNC17856.1"/>
    </source>
</evidence>
<evidence type="ECO:0000259" key="7">
    <source>
        <dbReference type="Pfam" id="PF01171"/>
    </source>
</evidence>
<keyword evidence="3 6" id="KW-0547">Nucleotide-binding</keyword>
<keyword evidence="4 6" id="KW-0067">ATP-binding</keyword>
<dbReference type="GO" id="GO:0006400">
    <property type="term" value="P:tRNA modification"/>
    <property type="evidence" value="ECO:0007669"/>
    <property type="project" value="UniProtKB-UniRule"/>
</dbReference>
<dbReference type="NCBIfam" id="TIGR02432">
    <property type="entry name" value="lysidine_TilS_N"/>
    <property type="match status" value="1"/>
</dbReference>
<dbReference type="Proteomes" id="UP000236000">
    <property type="component" value="Unassembled WGS sequence"/>
</dbReference>
<keyword evidence="6" id="KW-0963">Cytoplasm</keyword>
<comment type="similarity">
    <text evidence="6">Belongs to the tRNA(Ile)-lysidine synthase family.</text>
</comment>
<dbReference type="CDD" id="cd01992">
    <property type="entry name" value="TilS_N"/>
    <property type="match status" value="1"/>
</dbReference>
<dbReference type="SUPFAM" id="SSF52402">
    <property type="entry name" value="Adenine nucleotide alpha hydrolases-like"/>
    <property type="match status" value="1"/>
</dbReference>
<dbReference type="EC" id="6.3.4.19" evidence="6"/>
<comment type="catalytic activity">
    <reaction evidence="5 6">
        <text>cytidine(34) in tRNA(Ile2) + L-lysine + ATP = lysidine(34) in tRNA(Ile2) + AMP + diphosphate + H(+)</text>
        <dbReference type="Rhea" id="RHEA:43744"/>
        <dbReference type="Rhea" id="RHEA-COMP:10625"/>
        <dbReference type="Rhea" id="RHEA-COMP:10670"/>
        <dbReference type="ChEBI" id="CHEBI:15378"/>
        <dbReference type="ChEBI" id="CHEBI:30616"/>
        <dbReference type="ChEBI" id="CHEBI:32551"/>
        <dbReference type="ChEBI" id="CHEBI:33019"/>
        <dbReference type="ChEBI" id="CHEBI:82748"/>
        <dbReference type="ChEBI" id="CHEBI:83665"/>
        <dbReference type="ChEBI" id="CHEBI:456215"/>
        <dbReference type="EC" id="6.3.4.19"/>
    </reaction>
</comment>
<dbReference type="InterPro" id="IPR011063">
    <property type="entry name" value="TilS/TtcA_N"/>
</dbReference>
<dbReference type="RefSeq" id="WP_102714662.1">
    <property type="nucleotide sequence ID" value="NZ_PJKA01000012.1"/>
</dbReference>
<dbReference type="Gene3D" id="3.40.50.620">
    <property type="entry name" value="HUPs"/>
    <property type="match status" value="1"/>
</dbReference>
<protein>
    <recommendedName>
        <fullName evidence="6">tRNA(Ile)-lysidine synthase</fullName>
        <ecNumber evidence="6">6.3.4.19</ecNumber>
    </recommendedName>
    <alternativeName>
        <fullName evidence="6">tRNA(Ile)-2-lysyl-cytidine synthase</fullName>
    </alternativeName>
    <alternativeName>
        <fullName evidence="6">tRNA(Ile)-lysidine synthetase</fullName>
    </alternativeName>
</protein>
<dbReference type="PANTHER" id="PTHR43033:SF1">
    <property type="entry name" value="TRNA(ILE)-LYSIDINE SYNTHASE-RELATED"/>
    <property type="match status" value="1"/>
</dbReference>
<dbReference type="HAMAP" id="MF_01161">
    <property type="entry name" value="tRNA_Ile_lys_synt"/>
    <property type="match status" value="1"/>
</dbReference>
<proteinExistence type="inferred from homology"/>
<accession>A0A2N8HD86</accession>
<gene>
    <name evidence="6 8" type="primary">tilS</name>
    <name evidence="8" type="ORF">CXU22_08975</name>
</gene>
<evidence type="ECO:0000256" key="2">
    <source>
        <dbReference type="ARBA" id="ARBA00022694"/>
    </source>
</evidence>
<reference evidence="8 9" key="1">
    <citation type="journal article" date="2017" name="BMC Genomics">
        <title>Genome sequencing of 39 Akkermansia muciniphila isolates reveals its population structure, genomic and functional diverisity, and global distribution in mammalian gut microbiotas.</title>
        <authorList>
            <person name="Guo X."/>
            <person name="Li S."/>
            <person name="Zhang J."/>
            <person name="Wu F."/>
            <person name="Li X."/>
            <person name="Wu D."/>
            <person name="Zhang M."/>
            <person name="Ou Z."/>
            <person name="Jie Z."/>
            <person name="Yan Q."/>
            <person name="Li P."/>
            <person name="Yi J."/>
            <person name="Peng Y."/>
        </authorList>
    </citation>
    <scope>NUCLEOTIDE SEQUENCE [LARGE SCALE GENOMIC DNA]</scope>
    <source>
        <strain evidence="8 9">GP24</strain>
    </source>
</reference>
<name>A0A2N8HD86_9BACT</name>
<dbReference type="InterPro" id="IPR014729">
    <property type="entry name" value="Rossmann-like_a/b/a_fold"/>
</dbReference>
<keyword evidence="1 6" id="KW-0436">Ligase</keyword>
<feature type="domain" description="tRNA(Ile)-lysidine/2-thiocytidine synthase N-terminal" evidence="7">
    <location>
        <begin position="22"/>
        <end position="201"/>
    </location>
</feature>
<dbReference type="GO" id="GO:0005524">
    <property type="term" value="F:ATP binding"/>
    <property type="evidence" value="ECO:0007669"/>
    <property type="project" value="UniProtKB-UniRule"/>
</dbReference>
<evidence type="ECO:0000256" key="1">
    <source>
        <dbReference type="ARBA" id="ARBA00022598"/>
    </source>
</evidence>
<evidence type="ECO:0000256" key="4">
    <source>
        <dbReference type="ARBA" id="ARBA00022840"/>
    </source>
</evidence>
<dbReference type="Pfam" id="PF01171">
    <property type="entry name" value="ATP_bind_3"/>
    <property type="match status" value="1"/>
</dbReference>
<feature type="binding site" evidence="6">
    <location>
        <begin position="27"/>
        <end position="32"/>
    </location>
    <ligand>
        <name>ATP</name>
        <dbReference type="ChEBI" id="CHEBI:30616"/>
    </ligand>
</feature>